<reference evidence="2 4" key="2">
    <citation type="journal article" date="2018" name="Plant J.">
        <title>The Physcomitrella patens chromosome-scale assembly reveals moss genome structure and evolution.</title>
        <authorList>
            <person name="Lang D."/>
            <person name="Ullrich K.K."/>
            <person name="Murat F."/>
            <person name="Fuchs J."/>
            <person name="Jenkins J."/>
            <person name="Haas F.B."/>
            <person name="Piednoel M."/>
            <person name="Gundlach H."/>
            <person name="Van Bel M."/>
            <person name="Meyberg R."/>
            <person name="Vives C."/>
            <person name="Morata J."/>
            <person name="Symeonidi A."/>
            <person name="Hiss M."/>
            <person name="Muchero W."/>
            <person name="Kamisugi Y."/>
            <person name="Saleh O."/>
            <person name="Blanc G."/>
            <person name="Decker E.L."/>
            <person name="van Gessel N."/>
            <person name="Grimwood J."/>
            <person name="Hayes R.D."/>
            <person name="Graham S.W."/>
            <person name="Gunter L.E."/>
            <person name="McDaniel S.F."/>
            <person name="Hoernstein S.N.W."/>
            <person name="Larsson A."/>
            <person name="Li F.W."/>
            <person name="Perroud P.F."/>
            <person name="Phillips J."/>
            <person name="Ranjan P."/>
            <person name="Rokshar D.S."/>
            <person name="Rothfels C.J."/>
            <person name="Schneider L."/>
            <person name="Shu S."/>
            <person name="Stevenson D.W."/>
            <person name="Thummler F."/>
            <person name="Tillich M."/>
            <person name="Villarreal Aguilar J.C."/>
            <person name="Widiez T."/>
            <person name="Wong G.K."/>
            <person name="Wymore A."/>
            <person name="Zhang Y."/>
            <person name="Zimmer A.D."/>
            <person name="Quatrano R.S."/>
            <person name="Mayer K.F.X."/>
            <person name="Goodstein D."/>
            <person name="Casacuberta J.M."/>
            <person name="Vandepoele K."/>
            <person name="Reski R."/>
            <person name="Cuming A.C."/>
            <person name="Tuskan G.A."/>
            <person name="Maumus F."/>
            <person name="Salse J."/>
            <person name="Schmutz J."/>
            <person name="Rensing S.A."/>
        </authorList>
    </citation>
    <scope>NUCLEOTIDE SEQUENCE [LARGE SCALE GENOMIC DNA]</scope>
    <source>
        <strain evidence="3 4">cv. Gransden 2004</strain>
    </source>
</reference>
<feature type="transmembrane region" description="Helical" evidence="1">
    <location>
        <begin position="437"/>
        <end position="460"/>
    </location>
</feature>
<dbReference type="PANTHER" id="PTHR34289:SF8">
    <property type="entry name" value="DUF819 DOMAIN-CONTAINING PROTEIN"/>
    <property type="match status" value="1"/>
</dbReference>
<organism evidence="2">
    <name type="scientific">Physcomitrium patens</name>
    <name type="common">Spreading-leaved earth moss</name>
    <name type="synonym">Physcomitrella patens</name>
    <dbReference type="NCBI Taxonomy" id="3218"/>
    <lineage>
        <taxon>Eukaryota</taxon>
        <taxon>Viridiplantae</taxon>
        <taxon>Streptophyta</taxon>
        <taxon>Embryophyta</taxon>
        <taxon>Bryophyta</taxon>
        <taxon>Bryophytina</taxon>
        <taxon>Bryopsida</taxon>
        <taxon>Funariidae</taxon>
        <taxon>Funariales</taxon>
        <taxon>Funariaceae</taxon>
        <taxon>Physcomitrium</taxon>
    </lineage>
</organism>
<dbReference type="OrthoDB" id="45797at2759"/>
<feature type="transmembrane region" description="Helical" evidence="1">
    <location>
        <begin position="342"/>
        <end position="364"/>
    </location>
</feature>
<reference evidence="2 4" key="1">
    <citation type="journal article" date="2008" name="Science">
        <title>The Physcomitrella genome reveals evolutionary insights into the conquest of land by plants.</title>
        <authorList>
            <person name="Rensing S."/>
            <person name="Lang D."/>
            <person name="Zimmer A."/>
            <person name="Terry A."/>
            <person name="Salamov A."/>
            <person name="Shapiro H."/>
            <person name="Nishiyama T."/>
            <person name="Perroud P.-F."/>
            <person name="Lindquist E."/>
            <person name="Kamisugi Y."/>
            <person name="Tanahashi T."/>
            <person name="Sakakibara K."/>
            <person name="Fujita T."/>
            <person name="Oishi K."/>
            <person name="Shin-I T."/>
            <person name="Kuroki Y."/>
            <person name="Toyoda A."/>
            <person name="Suzuki Y."/>
            <person name="Hashimoto A."/>
            <person name="Yamaguchi K."/>
            <person name="Sugano A."/>
            <person name="Kohara Y."/>
            <person name="Fujiyama A."/>
            <person name="Anterola A."/>
            <person name="Aoki S."/>
            <person name="Ashton N."/>
            <person name="Barbazuk W.B."/>
            <person name="Barker E."/>
            <person name="Bennetzen J."/>
            <person name="Bezanilla M."/>
            <person name="Blankenship R."/>
            <person name="Cho S.H."/>
            <person name="Dutcher S."/>
            <person name="Estelle M."/>
            <person name="Fawcett J.A."/>
            <person name="Gundlach H."/>
            <person name="Hanada K."/>
            <person name="Heyl A."/>
            <person name="Hicks K.A."/>
            <person name="Hugh J."/>
            <person name="Lohr M."/>
            <person name="Mayer K."/>
            <person name="Melkozernov A."/>
            <person name="Murata T."/>
            <person name="Nelson D."/>
            <person name="Pils B."/>
            <person name="Prigge M."/>
            <person name="Reiss B."/>
            <person name="Renner T."/>
            <person name="Rombauts S."/>
            <person name="Rushton P."/>
            <person name="Sanderfoot A."/>
            <person name="Schween G."/>
            <person name="Shiu S.-H."/>
            <person name="Stueber K."/>
            <person name="Theodoulou F.L."/>
            <person name="Tu H."/>
            <person name="Van de Peer Y."/>
            <person name="Verrier P.J."/>
            <person name="Waters E."/>
            <person name="Wood A."/>
            <person name="Yang L."/>
            <person name="Cove D."/>
            <person name="Cuming A."/>
            <person name="Hasebe M."/>
            <person name="Lucas S."/>
            <person name="Mishler D.B."/>
            <person name="Reski R."/>
            <person name="Grigoriev I."/>
            <person name="Quatrano R.S."/>
            <person name="Boore J.L."/>
        </authorList>
    </citation>
    <scope>NUCLEOTIDE SEQUENCE [LARGE SCALE GENOMIC DNA]</scope>
    <source>
        <strain evidence="3 4">cv. Gransden 2004</strain>
    </source>
</reference>
<dbReference type="PANTHER" id="PTHR34289">
    <property type="entry name" value="PROTEIN, PUTATIVE (DUF819)-RELATED"/>
    <property type="match status" value="1"/>
</dbReference>
<dbReference type="EnsemblPlants" id="Pp3c2_24150V3.3">
    <property type="protein sequence ID" value="Pp3c2_24150V3.3"/>
    <property type="gene ID" value="Pp3c2_24150"/>
</dbReference>
<keyword evidence="1" id="KW-1133">Transmembrane helix</keyword>
<keyword evidence="4" id="KW-1185">Reference proteome</keyword>
<accession>A9SXY5</accession>
<feature type="transmembrane region" description="Helical" evidence="1">
    <location>
        <begin position="113"/>
        <end position="133"/>
    </location>
</feature>
<sequence>MVSTVGQYPASQIWAMAPVLNSQHLKPTLKAHSRRPQGLRTPLLGNQFVHPGVHLPILDVFTRVGASKEWRAKTTMTVISPESGRMLFCALTACAATGQVLESRTALGCQISAPLLAMGGGVLLSACGVIPPSAAVYDLVLSLGMPMAVAMCLLETDVTRAFTDAGSTLKAFWFGALGTIIGTLVAFKAVGGFLGPDGWKIASSLCASYIGGSINYAATAQALGLTAPSLLAAGMAADNLAMAVYFGVIMSIPTEGKEATTETFTEEIQAEPEGNPTVESLALSMAAATSACMIGNWIASALPPQFSGSGLAMLAVVASAFSAIGALVTSKWGGKTSSTPTSIFAGAQSFGGALMLLFFSVVGASTQIHEALSGGWPLFALIIILIAVHLAVILSLGRWSQIPMRTLLIASNANVGGPATSAAMASARRWPSLVRPAVLVGTLGYTVGTAIGCLVGTQFLQPMLQATLLFARA</sequence>
<evidence type="ECO:0000313" key="2">
    <source>
        <dbReference type="EMBL" id="PNR60347.1"/>
    </source>
</evidence>
<protein>
    <recommendedName>
        <fullName evidence="5">DUF819 protein</fullName>
    </recommendedName>
</protein>
<evidence type="ECO:0008006" key="5">
    <source>
        <dbReference type="Google" id="ProtNLM"/>
    </source>
</evidence>
<feature type="transmembrane region" description="Helical" evidence="1">
    <location>
        <begin position="230"/>
        <end position="252"/>
    </location>
</feature>
<evidence type="ECO:0000313" key="4">
    <source>
        <dbReference type="Proteomes" id="UP000006727"/>
    </source>
</evidence>
<feature type="transmembrane region" description="Helical" evidence="1">
    <location>
        <begin position="311"/>
        <end position="330"/>
    </location>
</feature>
<dbReference type="eggNOG" id="ENOG502QQM4">
    <property type="taxonomic scope" value="Eukaryota"/>
</dbReference>
<feature type="transmembrane region" description="Helical" evidence="1">
    <location>
        <begin position="281"/>
        <end position="299"/>
    </location>
</feature>
<dbReference type="EnsemblPlants" id="Pp3c2_24150V3.1">
    <property type="protein sequence ID" value="Pp3c2_24150V3.1"/>
    <property type="gene ID" value="Pp3c2_24150"/>
</dbReference>
<dbReference type="HOGENOM" id="CLU_034724_0_0_1"/>
<dbReference type="Gramene" id="Pp3c2_24150V3.1">
    <property type="protein sequence ID" value="Pp3c2_24150V3.1"/>
    <property type="gene ID" value="Pp3c2_24150"/>
</dbReference>
<dbReference type="Pfam" id="PF05684">
    <property type="entry name" value="DUF819"/>
    <property type="match status" value="1"/>
</dbReference>
<feature type="transmembrane region" description="Helical" evidence="1">
    <location>
        <begin position="171"/>
        <end position="195"/>
    </location>
</feature>
<dbReference type="RefSeq" id="XP_024368802.1">
    <property type="nucleotide sequence ID" value="XM_024513034.2"/>
</dbReference>
<evidence type="ECO:0000313" key="3">
    <source>
        <dbReference type="EnsemblPlants" id="Pp3c2_24150V3.1"/>
    </source>
</evidence>
<dbReference type="InterPro" id="IPR008537">
    <property type="entry name" value="DUF819"/>
</dbReference>
<name>A9SXY5_PHYPA</name>
<feature type="transmembrane region" description="Helical" evidence="1">
    <location>
        <begin position="376"/>
        <end position="396"/>
    </location>
</feature>
<dbReference type="KEGG" id="ppp:112279005"/>
<feature type="transmembrane region" description="Helical" evidence="1">
    <location>
        <begin position="201"/>
        <end position="218"/>
    </location>
</feature>
<dbReference type="GeneID" id="112279005"/>
<dbReference type="PaxDb" id="3218-PP1S135_31V6.1"/>
<keyword evidence="1" id="KW-0472">Membrane</keyword>
<gene>
    <name evidence="3" type="primary">LOC112279005</name>
    <name evidence="2" type="ORF">PHYPA_003140</name>
</gene>
<dbReference type="EMBL" id="ABEU02000002">
    <property type="protein sequence ID" value="PNR60347.1"/>
    <property type="molecule type" value="Genomic_DNA"/>
</dbReference>
<proteinExistence type="predicted"/>
<dbReference type="Proteomes" id="UP000006727">
    <property type="component" value="Chromosome 2"/>
</dbReference>
<dbReference type="Gramene" id="Pp3c2_24150V3.3">
    <property type="protein sequence ID" value="Pp3c2_24150V3.3"/>
    <property type="gene ID" value="Pp3c2_24150"/>
</dbReference>
<dbReference type="AlphaFoldDB" id="A9SXY5"/>
<keyword evidence="1" id="KW-0812">Transmembrane</keyword>
<dbReference type="STRING" id="3218.A9SXY5"/>
<reference evidence="3" key="3">
    <citation type="submission" date="2020-12" db="UniProtKB">
        <authorList>
            <consortium name="EnsemblPlants"/>
        </authorList>
    </citation>
    <scope>IDENTIFICATION</scope>
</reference>
<evidence type="ECO:0000256" key="1">
    <source>
        <dbReference type="SAM" id="Phobius"/>
    </source>
</evidence>